<dbReference type="InterPro" id="IPR042178">
    <property type="entry name" value="Serpin_sf_1"/>
</dbReference>
<dbReference type="PANTHER" id="PTHR11461:SF211">
    <property type="entry name" value="GH10112P-RELATED"/>
    <property type="match status" value="1"/>
</dbReference>
<evidence type="ECO:0000256" key="1">
    <source>
        <dbReference type="RuleBase" id="RU000411"/>
    </source>
</evidence>
<dbReference type="InterPro" id="IPR036186">
    <property type="entry name" value="Serpin_sf"/>
</dbReference>
<proteinExistence type="inferred from homology"/>
<dbReference type="InterPro" id="IPR042185">
    <property type="entry name" value="Serpin_sf_2"/>
</dbReference>
<gene>
    <name evidence="3" type="ORF">HG15A2_29720</name>
</gene>
<evidence type="ECO:0000259" key="2">
    <source>
        <dbReference type="SMART" id="SM00093"/>
    </source>
</evidence>
<dbReference type="Gene3D" id="3.30.497.10">
    <property type="entry name" value="Antithrombin, subunit I, domain 2"/>
    <property type="match status" value="1"/>
</dbReference>
<dbReference type="SMART" id="SM00093">
    <property type="entry name" value="SERPIN"/>
    <property type="match status" value="1"/>
</dbReference>
<dbReference type="Pfam" id="PF00079">
    <property type="entry name" value="Serpin"/>
    <property type="match status" value="1"/>
</dbReference>
<comment type="similarity">
    <text evidence="1">Belongs to the serpin family.</text>
</comment>
<sequence length="293" mass="32147">MSVLHDSRSTGASCKNDPARSRQLRLEPLEDRLVLSARAVNAVNQFGLDVYEHLQNEQGNLFFSPLSIATGLTMAYEGAAGQTAAEMEQVLHLGSAPGIHDSFQNLIATLESQTVVSSPMFPWEPPEIQLYTALANAMWPQVGLPLESSFVDTITTSYDGYAQNLDYSNPQQAEHTINNWVSQQTQGRIQDLVSDLSSATKMVLTNAIYFKGQWQSPFDPQYTYTGQFTTADGPTVSTPTLYTELLVNRTEIDGFQILDLPFVEENASMVLVLPPTSDASAQLTSEVITGIDD</sequence>
<dbReference type="Proteomes" id="UP000319852">
    <property type="component" value="Chromosome"/>
</dbReference>
<dbReference type="GO" id="GO:0004867">
    <property type="term" value="F:serine-type endopeptidase inhibitor activity"/>
    <property type="evidence" value="ECO:0007669"/>
    <property type="project" value="InterPro"/>
</dbReference>
<dbReference type="AlphaFoldDB" id="A0A517MXN7"/>
<evidence type="ECO:0000313" key="4">
    <source>
        <dbReference type="Proteomes" id="UP000319852"/>
    </source>
</evidence>
<dbReference type="OrthoDB" id="9764871at2"/>
<name>A0A517MXN7_9BACT</name>
<dbReference type="InterPro" id="IPR023796">
    <property type="entry name" value="Serpin_dom"/>
</dbReference>
<keyword evidence="4" id="KW-1185">Reference proteome</keyword>
<dbReference type="Gene3D" id="2.30.39.10">
    <property type="entry name" value="Alpha-1-antitrypsin, domain 1"/>
    <property type="match status" value="1"/>
</dbReference>
<dbReference type="GO" id="GO:0005615">
    <property type="term" value="C:extracellular space"/>
    <property type="evidence" value="ECO:0007669"/>
    <property type="project" value="InterPro"/>
</dbReference>
<dbReference type="InterPro" id="IPR000215">
    <property type="entry name" value="Serpin_fam"/>
</dbReference>
<feature type="domain" description="Serpin" evidence="2">
    <location>
        <begin position="48"/>
        <end position="293"/>
    </location>
</feature>
<accession>A0A517MXN7</accession>
<reference evidence="3 4" key="1">
    <citation type="submission" date="2019-02" db="EMBL/GenBank/DDBJ databases">
        <title>Deep-cultivation of Planctomycetes and their phenomic and genomic characterization uncovers novel biology.</title>
        <authorList>
            <person name="Wiegand S."/>
            <person name="Jogler M."/>
            <person name="Boedeker C."/>
            <person name="Pinto D."/>
            <person name="Vollmers J."/>
            <person name="Rivas-Marin E."/>
            <person name="Kohn T."/>
            <person name="Peeters S.H."/>
            <person name="Heuer A."/>
            <person name="Rast P."/>
            <person name="Oberbeckmann S."/>
            <person name="Bunk B."/>
            <person name="Jeske O."/>
            <person name="Meyerdierks A."/>
            <person name="Storesund J.E."/>
            <person name="Kallscheuer N."/>
            <person name="Luecker S."/>
            <person name="Lage O.M."/>
            <person name="Pohl T."/>
            <person name="Merkel B.J."/>
            <person name="Hornburger P."/>
            <person name="Mueller R.-W."/>
            <person name="Bruemmer F."/>
            <person name="Labrenz M."/>
            <person name="Spormann A.M."/>
            <person name="Op den Camp H."/>
            <person name="Overmann J."/>
            <person name="Amann R."/>
            <person name="Jetten M.S.M."/>
            <person name="Mascher T."/>
            <person name="Medema M.H."/>
            <person name="Devos D.P."/>
            <person name="Kaster A.-K."/>
            <person name="Ovreas L."/>
            <person name="Rohde M."/>
            <person name="Galperin M.Y."/>
            <person name="Jogler C."/>
        </authorList>
    </citation>
    <scope>NUCLEOTIDE SEQUENCE [LARGE SCALE GENOMIC DNA]</scope>
    <source>
        <strain evidence="3 4">HG15A2</strain>
    </source>
</reference>
<protein>
    <submittedName>
        <fullName evidence="3">Serpin (Serine protease inhibitor)</fullName>
    </submittedName>
</protein>
<organism evidence="3 4">
    <name type="scientific">Adhaeretor mobilis</name>
    <dbReference type="NCBI Taxonomy" id="1930276"/>
    <lineage>
        <taxon>Bacteria</taxon>
        <taxon>Pseudomonadati</taxon>
        <taxon>Planctomycetota</taxon>
        <taxon>Planctomycetia</taxon>
        <taxon>Pirellulales</taxon>
        <taxon>Lacipirellulaceae</taxon>
        <taxon>Adhaeretor</taxon>
    </lineage>
</organism>
<dbReference type="KEGG" id="amob:HG15A2_29720"/>
<dbReference type="SUPFAM" id="SSF56574">
    <property type="entry name" value="Serpins"/>
    <property type="match status" value="1"/>
</dbReference>
<dbReference type="PANTHER" id="PTHR11461">
    <property type="entry name" value="SERINE PROTEASE INHIBITOR, SERPIN"/>
    <property type="match status" value="1"/>
</dbReference>
<dbReference type="EMBL" id="CP036263">
    <property type="protein sequence ID" value="QDS99645.1"/>
    <property type="molecule type" value="Genomic_DNA"/>
</dbReference>
<evidence type="ECO:0000313" key="3">
    <source>
        <dbReference type="EMBL" id="QDS99645.1"/>
    </source>
</evidence>